<reference evidence="1" key="1">
    <citation type="submission" date="2025-08" db="UniProtKB">
        <authorList>
            <consortium name="Ensembl"/>
        </authorList>
    </citation>
    <scope>IDENTIFICATION</scope>
</reference>
<evidence type="ECO:0000313" key="1">
    <source>
        <dbReference type="Ensembl" id="ENSLLTP00000015644.1"/>
    </source>
</evidence>
<dbReference type="AlphaFoldDB" id="A0A8C5SAC3"/>
<sequence length="75" mass="8173">VKQRYLYYNKTLVGCGLVSGGSASSCSHCVREPDRAPTRECSCQGGLHHGNAHSYADSGQSRLLGQKRNWLSMVC</sequence>
<protein>
    <submittedName>
        <fullName evidence="1">Uncharacterized protein</fullName>
    </submittedName>
</protein>
<name>A0A8C5SAC3_LATLA</name>
<dbReference type="Ensembl" id="ENSLLTT00000016252.1">
    <property type="protein sequence ID" value="ENSLLTP00000015644.1"/>
    <property type="gene ID" value="ENSLLTG00000011990.1"/>
</dbReference>
<keyword evidence="2" id="KW-1185">Reference proteome</keyword>
<dbReference type="Proteomes" id="UP000694406">
    <property type="component" value="Unplaced"/>
</dbReference>
<evidence type="ECO:0000313" key="2">
    <source>
        <dbReference type="Proteomes" id="UP000694406"/>
    </source>
</evidence>
<accession>A0A8C5SAC3</accession>
<organism evidence="1 2">
    <name type="scientific">Laticauda laticaudata</name>
    <name type="common">Blue-ringed sea krait</name>
    <name type="synonym">Blue-lipped sea krait</name>
    <dbReference type="NCBI Taxonomy" id="8630"/>
    <lineage>
        <taxon>Eukaryota</taxon>
        <taxon>Metazoa</taxon>
        <taxon>Chordata</taxon>
        <taxon>Craniata</taxon>
        <taxon>Vertebrata</taxon>
        <taxon>Euteleostomi</taxon>
        <taxon>Lepidosauria</taxon>
        <taxon>Squamata</taxon>
        <taxon>Bifurcata</taxon>
        <taxon>Unidentata</taxon>
        <taxon>Episquamata</taxon>
        <taxon>Toxicofera</taxon>
        <taxon>Serpentes</taxon>
        <taxon>Colubroidea</taxon>
        <taxon>Elapidae</taxon>
        <taxon>Laticaudinae</taxon>
        <taxon>Laticauda</taxon>
    </lineage>
</organism>
<reference evidence="1" key="2">
    <citation type="submission" date="2025-09" db="UniProtKB">
        <authorList>
            <consortium name="Ensembl"/>
        </authorList>
    </citation>
    <scope>IDENTIFICATION</scope>
</reference>
<proteinExistence type="predicted"/>